<gene>
    <name evidence="2" type="ORF">AVDCRST_MAG35-982</name>
</gene>
<reference evidence="2" key="1">
    <citation type="submission" date="2020-02" db="EMBL/GenBank/DDBJ databases">
        <authorList>
            <person name="Meier V. D."/>
        </authorList>
    </citation>
    <scope>NUCLEOTIDE SEQUENCE</scope>
    <source>
        <strain evidence="2">AVDCRST_MAG35</strain>
    </source>
</reference>
<accession>A0A6J4P0H2</accession>
<sequence>ERRGAGRPGRRRRAVAGVPVGAPGHHARGRAARRGVRRQRGDGRRAAGPGGVRPQARHGGPGLGPRRRGRAAAADRRLLGGLRRSGGAAARAADGGAAPRRRRERGRRVRAGRGRGRPHPGELAGRAPGLLAAAQRGAGAGVVGGRGRGLRALHRGVAARRRGL</sequence>
<feature type="non-terminal residue" evidence="2">
    <location>
        <position position="1"/>
    </location>
</feature>
<proteinExistence type="predicted"/>
<feature type="compositionally biased region" description="Basic residues" evidence="1">
    <location>
        <begin position="25"/>
        <end position="38"/>
    </location>
</feature>
<feature type="compositionally biased region" description="Low complexity" evidence="1">
    <location>
        <begin position="15"/>
        <end position="24"/>
    </location>
</feature>
<dbReference type="AlphaFoldDB" id="A0A6J4P0H2"/>
<feature type="compositionally biased region" description="Low complexity" evidence="1">
    <location>
        <begin position="79"/>
        <end position="98"/>
    </location>
</feature>
<evidence type="ECO:0000313" key="2">
    <source>
        <dbReference type="EMBL" id="CAA9402420.1"/>
    </source>
</evidence>
<feature type="region of interest" description="Disordered" evidence="1">
    <location>
        <begin position="1"/>
        <end position="125"/>
    </location>
</feature>
<dbReference type="EMBL" id="CADCUY010000201">
    <property type="protein sequence ID" value="CAA9402420.1"/>
    <property type="molecule type" value="Genomic_DNA"/>
</dbReference>
<evidence type="ECO:0000256" key="1">
    <source>
        <dbReference type="SAM" id="MobiDB-lite"/>
    </source>
</evidence>
<feature type="non-terminal residue" evidence="2">
    <location>
        <position position="164"/>
    </location>
</feature>
<organism evidence="2">
    <name type="scientific">uncultured Quadrisphaera sp</name>
    <dbReference type="NCBI Taxonomy" id="904978"/>
    <lineage>
        <taxon>Bacteria</taxon>
        <taxon>Bacillati</taxon>
        <taxon>Actinomycetota</taxon>
        <taxon>Actinomycetes</taxon>
        <taxon>Kineosporiales</taxon>
        <taxon>Kineosporiaceae</taxon>
        <taxon>Quadrisphaera</taxon>
        <taxon>environmental samples</taxon>
    </lineage>
</organism>
<feature type="compositionally biased region" description="Basic residues" evidence="1">
    <location>
        <begin position="99"/>
        <end position="118"/>
    </location>
</feature>
<feature type="compositionally biased region" description="Basic residues" evidence="1">
    <location>
        <begin position="1"/>
        <end position="14"/>
    </location>
</feature>
<protein>
    <submittedName>
        <fullName evidence="2">Uncharacterized protein</fullName>
    </submittedName>
</protein>
<name>A0A6J4P0H2_9ACTN</name>